<dbReference type="STRING" id="1198114.AciX9_0914"/>
<organism evidence="2">
    <name type="scientific">Granulicella tundricola (strain ATCC BAA-1859 / DSM 23138 / MP5ACTX9)</name>
    <dbReference type="NCBI Taxonomy" id="1198114"/>
    <lineage>
        <taxon>Bacteria</taxon>
        <taxon>Pseudomonadati</taxon>
        <taxon>Acidobacteriota</taxon>
        <taxon>Terriglobia</taxon>
        <taxon>Terriglobales</taxon>
        <taxon>Acidobacteriaceae</taxon>
        <taxon>Granulicella</taxon>
    </lineage>
</organism>
<gene>
    <name evidence="1" type="ordered locus">AciX9_0914</name>
</gene>
<dbReference type="AlphaFoldDB" id="E8X1R2"/>
<keyword evidence="2" id="KW-1185">Reference proteome</keyword>
<dbReference type="Proteomes" id="UP000000343">
    <property type="component" value="Chromosome"/>
</dbReference>
<dbReference type="eggNOG" id="ENOG502ZST6">
    <property type="taxonomic scope" value="Bacteria"/>
</dbReference>
<evidence type="ECO:0000313" key="2">
    <source>
        <dbReference type="Proteomes" id="UP000000343"/>
    </source>
</evidence>
<dbReference type="EMBL" id="CP002480">
    <property type="protein sequence ID" value="ADW67981.1"/>
    <property type="molecule type" value="Genomic_DNA"/>
</dbReference>
<dbReference type="KEGG" id="acm:AciX9_0914"/>
<reference evidence="2" key="1">
    <citation type="submission" date="2011-01" db="EMBL/GenBank/DDBJ databases">
        <title>Complete sequence of chromosome of Acidobacterium sp. MP5ACTX9.</title>
        <authorList>
            <consortium name="US DOE Joint Genome Institute"/>
            <person name="Lucas S."/>
            <person name="Copeland A."/>
            <person name="Lapidus A."/>
            <person name="Cheng J.-F."/>
            <person name="Goodwin L."/>
            <person name="Pitluck S."/>
            <person name="Teshima H."/>
            <person name="Detter J.C."/>
            <person name="Han C."/>
            <person name="Tapia R."/>
            <person name="Land M."/>
            <person name="Hauser L."/>
            <person name="Kyrpides N."/>
            <person name="Ivanova N."/>
            <person name="Ovchinnikova G."/>
            <person name="Pagani I."/>
            <person name="Rawat S.R."/>
            <person name="Mannisto M."/>
            <person name="Haggblom M.M."/>
            <person name="Woyke T."/>
        </authorList>
    </citation>
    <scope>NUCLEOTIDE SEQUENCE [LARGE SCALE GENOMIC DNA]</scope>
    <source>
        <strain evidence="2">MP5ACTX9</strain>
    </source>
</reference>
<dbReference type="PaxDb" id="1198114-AciX9_0914"/>
<proteinExistence type="predicted"/>
<dbReference type="HOGENOM" id="CLU_958984_0_0_0"/>
<evidence type="ECO:0000313" key="1">
    <source>
        <dbReference type="EMBL" id="ADW67981.1"/>
    </source>
</evidence>
<sequence length="290" mass="31149">MLLSLILSITTLCTAQTPQHTAEAPGILEGPQAIGTAPALAKSPEPALMNNDAVLRMVKAGLGDGLVLQTINAQPGDYNVTPDALIALKQAGVSEEVISSMVNAVANKSRRQITNVPVAPVVLSDVNEPGVYYKDRQGRWTLMETELVHSKSGGFIKSTVTYGIISKDMNGVVFGRESKLLLSRPVEFLIYTPDGVTSEEYDLLQFRLNSKDREFRTLTGGVFHSTGGAKRDEVPFKAVKTAPHTYTFSLPEDLPGGEFGVLPPGTGNVTNGGKIYTFAISEDDRKVGKK</sequence>
<name>E8X1R2_GRATM</name>
<accession>E8X1R2</accession>
<protein>
    <submittedName>
        <fullName evidence="1">Uncharacterized protein</fullName>
    </submittedName>
</protein>